<dbReference type="OrthoDB" id="9766459at2"/>
<keyword evidence="14" id="KW-1185">Reference proteome</keyword>
<dbReference type="AlphaFoldDB" id="A0A399SEZ3"/>
<dbReference type="Gene3D" id="3.30.450.40">
    <property type="match status" value="1"/>
</dbReference>
<dbReference type="Gene3D" id="1.10.287.130">
    <property type="match status" value="1"/>
</dbReference>
<dbReference type="InterPro" id="IPR029016">
    <property type="entry name" value="GAF-like_dom_sf"/>
</dbReference>
<evidence type="ECO:0000259" key="12">
    <source>
        <dbReference type="PROSITE" id="PS50109"/>
    </source>
</evidence>
<evidence type="ECO:0000256" key="6">
    <source>
        <dbReference type="ARBA" id="ARBA00022606"/>
    </source>
</evidence>
<dbReference type="InterPro" id="IPR043150">
    <property type="entry name" value="Phytochrome_PHY_sf"/>
</dbReference>
<dbReference type="EMBL" id="QWGE01000002">
    <property type="protein sequence ID" value="RIJ41711.1"/>
    <property type="molecule type" value="Genomic_DNA"/>
</dbReference>
<dbReference type="RefSeq" id="WP_119431458.1">
    <property type="nucleotide sequence ID" value="NZ_QWGE01000002.1"/>
</dbReference>
<proteinExistence type="inferred from homology"/>
<evidence type="ECO:0000256" key="4">
    <source>
        <dbReference type="ARBA" id="ARBA00022543"/>
    </source>
</evidence>
<dbReference type="Pfam" id="PF00360">
    <property type="entry name" value="PHY"/>
    <property type="match status" value="1"/>
</dbReference>
<comment type="similarity">
    <text evidence="2">In the N-terminal section; belongs to the phytochrome family.</text>
</comment>
<keyword evidence="9" id="KW-0157">Chromophore</keyword>
<dbReference type="Gene3D" id="3.30.450.20">
    <property type="entry name" value="PAS domain"/>
    <property type="match status" value="1"/>
</dbReference>
<dbReference type="SUPFAM" id="SSF55874">
    <property type="entry name" value="ATPase domain of HSP90 chaperone/DNA topoisomerase II/histidine kinase"/>
    <property type="match status" value="1"/>
</dbReference>
<dbReference type="InterPro" id="IPR036890">
    <property type="entry name" value="HATPase_C_sf"/>
</dbReference>
<feature type="domain" description="Histidine kinase" evidence="12">
    <location>
        <begin position="532"/>
        <end position="743"/>
    </location>
</feature>
<keyword evidence="10" id="KW-0675">Receptor</keyword>
<reference evidence="14" key="1">
    <citation type="submission" date="2018-08" db="EMBL/GenBank/DDBJ databases">
        <title>Mucilaginibacter sp. MYSH2.</title>
        <authorList>
            <person name="Seo T."/>
        </authorList>
    </citation>
    <scope>NUCLEOTIDE SEQUENCE [LARGE SCALE GENOMIC DNA]</scope>
    <source>
        <strain evidence="14">KIRAN</strain>
    </source>
</reference>
<keyword evidence="4" id="KW-0600">Photoreceptor protein</keyword>
<evidence type="ECO:0000256" key="9">
    <source>
        <dbReference type="ARBA" id="ARBA00022991"/>
    </source>
</evidence>
<evidence type="ECO:0000256" key="7">
    <source>
        <dbReference type="ARBA" id="ARBA00022679"/>
    </source>
</evidence>
<dbReference type="SUPFAM" id="SSF55781">
    <property type="entry name" value="GAF domain-like"/>
    <property type="match status" value="2"/>
</dbReference>
<dbReference type="SMART" id="SM00065">
    <property type="entry name" value="GAF"/>
    <property type="match status" value="1"/>
</dbReference>
<dbReference type="InterPro" id="IPR003661">
    <property type="entry name" value="HisK_dim/P_dom"/>
</dbReference>
<dbReference type="PANTHER" id="PTHR43304:SF1">
    <property type="entry name" value="PAC DOMAIN-CONTAINING PROTEIN"/>
    <property type="match status" value="1"/>
</dbReference>
<evidence type="ECO:0000256" key="3">
    <source>
        <dbReference type="ARBA" id="ARBA00012438"/>
    </source>
</evidence>
<comment type="catalytic activity">
    <reaction evidence="1">
        <text>ATP + protein L-histidine = ADP + protein N-phospho-L-histidine.</text>
        <dbReference type="EC" id="2.7.13.3"/>
    </reaction>
</comment>
<dbReference type="GO" id="GO:0000155">
    <property type="term" value="F:phosphorelay sensor kinase activity"/>
    <property type="evidence" value="ECO:0007669"/>
    <property type="project" value="InterPro"/>
</dbReference>
<dbReference type="PROSITE" id="PS50046">
    <property type="entry name" value="PHYTOCHROME_2"/>
    <property type="match status" value="1"/>
</dbReference>
<feature type="domain" description="Phytochrome chromophore attachment site" evidence="11">
    <location>
        <begin position="149"/>
        <end position="301"/>
    </location>
</feature>
<dbReference type="GO" id="GO:0009881">
    <property type="term" value="F:photoreceptor activity"/>
    <property type="evidence" value="ECO:0007669"/>
    <property type="project" value="UniProtKB-KW"/>
</dbReference>
<name>A0A399SEZ3_9BACT</name>
<dbReference type="GO" id="GO:0009584">
    <property type="term" value="P:detection of visible light"/>
    <property type="evidence" value="ECO:0007669"/>
    <property type="project" value="InterPro"/>
</dbReference>
<organism evidence="13 14">
    <name type="scientific">Pontibacter oryzae</name>
    <dbReference type="NCBI Taxonomy" id="2304593"/>
    <lineage>
        <taxon>Bacteria</taxon>
        <taxon>Pseudomonadati</taxon>
        <taxon>Bacteroidota</taxon>
        <taxon>Cytophagia</taxon>
        <taxon>Cytophagales</taxon>
        <taxon>Hymenobacteraceae</taxon>
        <taxon>Pontibacter</taxon>
    </lineage>
</organism>
<dbReference type="Pfam" id="PF01590">
    <property type="entry name" value="GAF"/>
    <property type="match status" value="1"/>
</dbReference>
<dbReference type="EC" id="2.7.13.3" evidence="3"/>
<comment type="caution">
    <text evidence="13">The sequence shown here is derived from an EMBL/GenBank/DDBJ whole genome shotgun (WGS) entry which is preliminary data.</text>
</comment>
<dbReference type="InterPro" id="IPR001294">
    <property type="entry name" value="Phytochrome"/>
</dbReference>
<dbReference type="CDD" id="cd00082">
    <property type="entry name" value="HisKA"/>
    <property type="match status" value="1"/>
</dbReference>
<dbReference type="SUPFAM" id="SSF55785">
    <property type="entry name" value="PYP-like sensor domain (PAS domain)"/>
    <property type="match status" value="1"/>
</dbReference>
<dbReference type="Gene3D" id="3.30.565.10">
    <property type="entry name" value="Histidine kinase-like ATPase, C-terminal domain"/>
    <property type="match status" value="1"/>
</dbReference>
<dbReference type="PRINTS" id="PR01033">
    <property type="entry name" value="PHYTOCHROME"/>
</dbReference>
<evidence type="ECO:0000256" key="1">
    <source>
        <dbReference type="ARBA" id="ARBA00000085"/>
    </source>
</evidence>
<dbReference type="SUPFAM" id="SSF47384">
    <property type="entry name" value="Homodimeric domain of signal transducing histidine kinase"/>
    <property type="match status" value="1"/>
</dbReference>
<sequence length="743" mass="84447">MQNYKDLQVDLSNCDREPIHIIGRIQPHGFLMILDQHTLHVEQVSVNVADFLDMASDSLLGKSLALLCSEEGYLILQKQLRNAMQPDPQLLQINGKMFFGFIHESKGKLVVECEPAVQLEEQQRLENSYRFSQFLTELSLKEDMVGQSQLVVEQVQEILGYDRVMLYTFDKHWNGEVIAEKTINGVHSYLHHHFPASDIPKPARELLKQKTVRQIPNVHAAAVDIVPYLNPTSGEPSNILRSELRNPSEIHLEYLQNMGVSATLSFSVIVKGELWGLIACHHMQPVCIDYWKRQLCHLMAKSFANAQMSSRDKLNYDTLASYKKLEEQLVDQVNRSENIIDGLFKGEVNLTSLTDCAGAAVYINKHLTLEGNTPYESEIMQIIDWLTENNTDRVFSSEHLSEVMPAAYAFRHKASGLLALEISRYNKEYILFFKPEISETRIWAGNPEKPLQEAGSYIHPRKSFQNWAEVVKGKSNPWTMNELEVSQMLLKDITAIILRNQANQLTQFNRDLNMYAGELRTRNSRLEDFTNIITHNLRSPLRNIQGLHDLYIAEPSHETASEILPRIARMVGNISNTIDDLNLILKTTINQNMSQAPVHLAAILDKEIQNLETEIQQSGAVIYNSLEVETLNLPKVYLESIVHNLLSNAIKYRNPDRKPVVELRTWQDDTTVYLSVSDNGLGMDLNRVGPKVFGLYRTFHPHKDAKGLGLYLTKMQVEGLGGTINVVSEPSEGTTFTVSLPKH</sequence>
<protein>
    <recommendedName>
        <fullName evidence="3">histidine kinase</fullName>
        <ecNumber evidence="3">2.7.13.3</ecNumber>
    </recommendedName>
</protein>
<keyword evidence="8" id="KW-0418">Kinase</keyword>
<dbReference type="InterPro" id="IPR005467">
    <property type="entry name" value="His_kinase_dom"/>
</dbReference>
<dbReference type="GO" id="GO:0006355">
    <property type="term" value="P:regulation of DNA-templated transcription"/>
    <property type="evidence" value="ECO:0007669"/>
    <property type="project" value="InterPro"/>
</dbReference>
<dbReference type="Proteomes" id="UP000266005">
    <property type="component" value="Unassembled WGS sequence"/>
</dbReference>
<dbReference type="Gene3D" id="3.30.450.270">
    <property type="match status" value="1"/>
</dbReference>
<evidence type="ECO:0000259" key="11">
    <source>
        <dbReference type="PROSITE" id="PS50046"/>
    </source>
</evidence>
<dbReference type="SMART" id="SM00387">
    <property type="entry name" value="HATPase_c"/>
    <property type="match status" value="1"/>
</dbReference>
<evidence type="ECO:0000256" key="8">
    <source>
        <dbReference type="ARBA" id="ARBA00022777"/>
    </source>
</evidence>
<evidence type="ECO:0000313" key="14">
    <source>
        <dbReference type="Proteomes" id="UP000266005"/>
    </source>
</evidence>
<keyword evidence="5" id="KW-0597">Phosphoprotein</keyword>
<evidence type="ECO:0000313" key="13">
    <source>
        <dbReference type="EMBL" id="RIJ41711.1"/>
    </source>
</evidence>
<evidence type="ECO:0000256" key="10">
    <source>
        <dbReference type="ARBA" id="ARBA00023170"/>
    </source>
</evidence>
<dbReference type="Pfam" id="PF02518">
    <property type="entry name" value="HATPase_c"/>
    <property type="match status" value="1"/>
</dbReference>
<dbReference type="PROSITE" id="PS50109">
    <property type="entry name" value="HIS_KIN"/>
    <property type="match status" value="1"/>
</dbReference>
<dbReference type="Pfam" id="PF08446">
    <property type="entry name" value="PAS_2"/>
    <property type="match status" value="1"/>
</dbReference>
<evidence type="ECO:0000256" key="2">
    <source>
        <dbReference type="ARBA" id="ARBA00006402"/>
    </source>
</evidence>
<dbReference type="InterPro" id="IPR016132">
    <property type="entry name" value="Phyto_chromo_attachment"/>
</dbReference>
<dbReference type="InterPro" id="IPR036097">
    <property type="entry name" value="HisK_dim/P_sf"/>
</dbReference>
<evidence type="ECO:0000256" key="5">
    <source>
        <dbReference type="ARBA" id="ARBA00022553"/>
    </source>
</evidence>
<dbReference type="PANTHER" id="PTHR43304">
    <property type="entry name" value="PHYTOCHROME-LIKE PROTEIN CPH1"/>
    <property type="match status" value="1"/>
</dbReference>
<dbReference type="InterPro" id="IPR013515">
    <property type="entry name" value="Phytochrome_cen-reg"/>
</dbReference>
<keyword evidence="6" id="KW-0716">Sensory transduction</keyword>
<dbReference type="InterPro" id="IPR013654">
    <property type="entry name" value="PAS_2"/>
</dbReference>
<accession>A0A399SEZ3</accession>
<dbReference type="InterPro" id="IPR035965">
    <property type="entry name" value="PAS-like_dom_sf"/>
</dbReference>
<dbReference type="InterPro" id="IPR052162">
    <property type="entry name" value="Sensor_kinase/Photoreceptor"/>
</dbReference>
<keyword evidence="7" id="KW-0808">Transferase</keyword>
<gene>
    <name evidence="13" type="ORF">D1627_06705</name>
</gene>
<dbReference type="InterPro" id="IPR003594">
    <property type="entry name" value="HATPase_dom"/>
</dbReference>
<dbReference type="InterPro" id="IPR003018">
    <property type="entry name" value="GAF"/>
</dbReference>